<accession>A0A7K3TF19</accession>
<dbReference type="Gene3D" id="2.60.120.10">
    <property type="entry name" value="Jelly Rolls"/>
    <property type="match status" value="1"/>
</dbReference>
<dbReference type="GO" id="GO:0043565">
    <property type="term" value="F:sequence-specific DNA binding"/>
    <property type="evidence" value="ECO:0007669"/>
    <property type="project" value="InterPro"/>
</dbReference>
<feature type="region of interest" description="Disordered" evidence="4">
    <location>
        <begin position="207"/>
        <end position="229"/>
    </location>
</feature>
<dbReference type="SMART" id="SM00342">
    <property type="entry name" value="HTH_ARAC"/>
    <property type="match status" value="1"/>
</dbReference>
<evidence type="ECO:0000259" key="5">
    <source>
        <dbReference type="PROSITE" id="PS01124"/>
    </source>
</evidence>
<dbReference type="PRINTS" id="PR00032">
    <property type="entry name" value="HTHARAC"/>
</dbReference>
<dbReference type="InterPro" id="IPR013096">
    <property type="entry name" value="Cupin_2"/>
</dbReference>
<evidence type="ECO:0000313" key="7">
    <source>
        <dbReference type="Proteomes" id="UP000469943"/>
    </source>
</evidence>
<dbReference type="Proteomes" id="UP000469943">
    <property type="component" value="Unassembled WGS sequence"/>
</dbReference>
<dbReference type="SUPFAM" id="SSF46689">
    <property type="entry name" value="Homeodomain-like"/>
    <property type="match status" value="2"/>
</dbReference>
<dbReference type="InterPro" id="IPR011051">
    <property type="entry name" value="RmlC_Cupin_sf"/>
</dbReference>
<gene>
    <name evidence="6" type="ORF">GFD24_11245</name>
</gene>
<dbReference type="PROSITE" id="PS00041">
    <property type="entry name" value="HTH_ARAC_FAMILY_1"/>
    <property type="match status" value="1"/>
</dbReference>
<dbReference type="PANTHER" id="PTHR46796">
    <property type="entry name" value="HTH-TYPE TRANSCRIPTIONAL ACTIVATOR RHAS-RELATED"/>
    <property type="match status" value="1"/>
</dbReference>
<organism evidence="6 7">
    <name type="scientific">Bifidobacterium ramosum</name>
    <dbReference type="NCBI Taxonomy" id="1798158"/>
    <lineage>
        <taxon>Bacteria</taxon>
        <taxon>Bacillati</taxon>
        <taxon>Actinomycetota</taxon>
        <taxon>Actinomycetes</taxon>
        <taxon>Bifidobacteriales</taxon>
        <taxon>Bifidobacteriaceae</taxon>
        <taxon>Bifidobacterium</taxon>
    </lineage>
</organism>
<evidence type="ECO:0000256" key="1">
    <source>
        <dbReference type="ARBA" id="ARBA00023015"/>
    </source>
</evidence>
<sequence>MTTMTAERTIDQTSPKSPNPLTIFSDLSETPHYNLPGLPMYARRDDMRRYGFRMACHWHRDLEFIHVLNGHPRVFVNGALIPLHAGEGIFINSRRMHYLVCDDGDDAGFVSAVIDASLLGAMYAPMAAAMLKRMGDTAPDYVVLDSTCERDRTLLFGIDELERLMSRCESHQETGDALTVLPAVAQSAHLCFLALERVEEGTITAEPKTVDQRTSEYPTPSSAHAAANDPGPEFRSFLLMMAFIRANASQKITLDDIARAGIVNRRVCCELFRAYAGQTPIDYLTDYRLGKARELLSEGTMPIKEISQACGFSSPVYFSYVFRRHMDATPRQWRDREMTN</sequence>
<dbReference type="OrthoDB" id="3236009at2"/>
<dbReference type="SUPFAM" id="SSF51182">
    <property type="entry name" value="RmlC-like cupins"/>
    <property type="match status" value="1"/>
</dbReference>
<keyword evidence="1" id="KW-0805">Transcription regulation</keyword>
<feature type="domain" description="HTH araC/xylS-type" evidence="5">
    <location>
        <begin position="238"/>
        <end position="336"/>
    </location>
</feature>
<dbReference type="EMBL" id="WHZX01000016">
    <property type="protein sequence ID" value="NEG72764.1"/>
    <property type="molecule type" value="Genomic_DNA"/>
</dbReference>
<dbReference type="PANTHER" id="PTHR46796:SF13">
    <property type="entry name" value="HTH-TYPE TRANSCRIPTIONAL ACTIVATOR RHAS"/>
    <property type="match status" value="1"/>
</dbReference>
<dbReference type="Pfam" id="PF07883">
    <property type="entry name" value="Cupin_2"/>
    <property type="match status" value="1"/>
</dbReference>
<evidence type="ECO:0000256" key="4">
    <source>
        <dbReference type="SAM" id="MobiDB-lite"/>
    </source>
</evidence>
<dbReference type="Pfam" id="PF12833">
    <property type="entry name" value="HTH_18"/>
    <property type="match status" value="1"/>
</dbReference>
<evidence type="ECO:0000313" key="6">
    <source>
        <dbReference type="EMBL" id="NEG72764.1"/>
    </source>
</evidence>
<dbReference type="InterPro" id="IPR009057">
    <property type="entry name" value="Homeodomain-like_sf"/>
</dbReference>
<dbReference type="InterPro" id="IPR018060">
    <property type="entry name" value="HTH_AraC"/>
</dbReference>
<reference evidence="6 7" key="1">
    <citation type="submission" date="2019-10" db="EMBL/GenBank/DDBJ databases">
        <title>Bifidobacterium from non-human primates.</title>
        <authorList>
            <person name="Modesto M."/>
        </authorList>
    </citation>
    <scope>NUCLEOTIDE SEQUENCE [LARGE SCALE GENOMIC DNA]</scope>
    <source>
        <strain evidence="6 7">TREM</strain>
    </source>
</reference>
<dbReference type="InterPro" id="IPR020449">
    <property type="entry name" value="Tscrpt_reg_AraC-type_HTH"/>
</dbReference>
<evidence type="ECO:0000256" key="3">
    <source>
        <dbReference type="ARBA" id="ARBA00023163"/>
    </source>
</evidence>
<feature type="region of interest" description="Disordered" evidence="4">
    <location>
        <begin position="1"/>
        <end position="20"/>
    </location>
</feature>
<proteinExistence type="predicted"/>
<dbReference type="InterPro" id="IPR014710">
    <property type="entry name" value="RmlC-like_jellyroll"/>
</dbReference>
<name>A0A7K3TF19_9BIFI</name>
<keyword evidence="2" id="KW-0238">DNA-binding</keyword>
<protein>
    <submittedName>
        <fullName evidence="6">Helix-turn-helix domain-containing protein</fullName>
    </submittedName>
</protein>
<dbReference type="InterPro" id="IPR050204">
    <property type="entry name" value="AraC_XylS_family_regulators"/>
</dbReference>
<dbReference type="InterPro" id="IPR018062">
    <property type="entry name" value="HTH_AraC-typ_CS"/>
</dbReference>
<evidence type="ECO:0000256" key="2">
    <source>
        <dbReference type="ARBA" id="ARBA00023125"/>
    </source>
</evidence>
<keyword evidence="3" id="KW-0804">Transcription</keyword>
<comment type="caution">
    <text evidence="6">The sequence shown here is derived from an EMBL/GenBank/DDBJ whole genome shotgun (WGS) entry which is preliminary data.</text>
</comment>
<dbReference type="PROSITE" id="PS01124">
    <property type="entry name" value="HTH_ARAC_FAMILY_2"/>
    <property type="match status" value="1"/>
</dbReference>
<dbReference type="GO" id="GO:0003700">
    <property type="term" value="F:DNA-binding transcription factor activity"/>
    <property type="evidence" value="ECO:0007669"/>
    <property type="project" value="InterPro"/>
</dbReference>
<dbReference type="Gene3D" id="1.10.10.60">
    <property type="entry name" value="Homeodomain-like"/>
    <property type="match status" value="2"/>
</dbReference>
<dbReference type="AlphaFoldDB" id="A0A7K3TF19"/>